<dbReference type="InterPro" id="IPR001736">
    <property type="entry name" value="PLipase_D/transphosphatidylase"/>
</dbReference>
<dbReference type="EMBL" id="CP019437">
    <property type="protein sequence ID" value="AQS46786.1"/>
    <property type="molecule type" value="Genomic_DNA"/>
</dbReference>
<comment type="subcellular location">
    <subcellularLocation>
        <location evidence="3">Secreted</location>
    </subcellularLocation>
</comment>
<dbReference type="Gene3D" id="3.30.870.10">
    <property type="entry name" value="Endonuclease Chain A"/>
    <property type="match status" value="2"/>
</dbReference>
<keyword evidence="6" id="KW-0677">Repeat</keyword>
<accession>A0ABN4XB21</accession>
<keyword evidence="7" id="KW-0378">Hydrolase</keyword>
<evidence type="ECO:0000256" key="9">
    <source>
        <dbReference type="ARBA" id="ARBA00029594"/>
    </source>
</evidence>
<proteinExistence type="predicted"/>
<protein>
    <recommendedName>
        <fullName evidence="4">Phospholipase D</fullName>
    </recommendedName>
    <alternativeName>
        <fullName evidence="9">Choline phosphatase</fullName>
    </alternativeName>
</protein>
<dbReference type="InterPro" id="IPR015679">
    <property type="entry name" value="PLipase_D_fam"/>
</dbReference>
<keyword evidence="8" id="KW-0443">Lipid metabolism</keyword>
<dbReference type="Pfam" id="PF13091">
    <property type="entry name" value="PLDc_2"/>
    <property type="match status" value="1"/>
</dbReference>
<keyword evidence="12" id="KW-1185">Reference proteome</keyword>
<dbReference type="SMART" id="SM00155">
    <property type="entry name" value="PLDc"/>
    <property type="match status" value="2"/>
</dbReference>
<dbReference type="RefSeq" id="WP_075776651.1">
    <property type="nucleotide sequence ID" value="NZ_CP019437.1"/>
</dbReference>
<evidence type="ECO:0000313" key="12">
    <source>
        <dbReference type="Proteomes" id="UP000185622"/>
    </source>
</evidence>
<evidence type="ECO:0000256" key="7">
    <source>
        <dbReference type="ARBA" id="ARBA00022801"/>
    </source>
</evidence>
<reference evidence="11 12" key="1">
    <citation type="submission" date="2017-01" db="EMBL/GenBank/DDBJ databases">
        <title>The complete genome sequence of a sulfur-oxidizing marine bacterium Thioclava sp. 25B10_4T.</title>
        <authorList>
            <person name="Liu Y."/>
            <person name="Lai Q."/>
            <person name="Shao Z."/>
        </authorList>
    </citation>
    <scope>NUCLEOTIDE SEQUENCE [LARGE SCALE GENOMIC DNA]</scope>
    <source>
        <strain evidence="11 12">25B10_4</strain>
    </source>
</reference>
<dbReference type="Pfam" id="PF00614">
    <property type="entry name" value="PLDc"/>
    <property type="match status" value="1"/>
</dbReference>
<feature type="domain" description="PLD phosphodiesterase" evidence="10">
    <location>
        <begin position="194"/>
        <end position="221"/>
    </location>
</feature>
<dbReference type="SUPFAM" id="SSF56024">
    <property type="entry name" value="Phospholipase D/nuclease"/>
    <property type="match status" value="2"/>
</dbReference>
<comment type="function">
    <text evidence="2">Could be a virulence factor.</text>
</comment>
<dbReference type="PROSITE" id="PS50035">
    <property type="entry name" value="PLD"/>
    <property type="match status" value="2"/>
</dbReference>
<evidence type="ECO:0000256" key="5">
    <source>
        <dbReference type="ARBA" id="ARBA00022525"/>
    </source>
</evidence>
<dbReference type="InterPro" id="IPR025202">
    <property type="entry name" value="PLD-like_dom"/>
</dbReference>
<evidence type="ECO:0000313" key="11">
    <source>
        <dbReference type="EMBL" id="AQS46786.1"/>
    </source>
</evidence>
<evidence type="ECO:0000256" key="8">
    <source>
        <dbReference type="ARBA" id="ARBA00023098"/>
    </source>
</evidence>
<evidence type="ECO:0000259" key="10">
    <source>
        <dbReference type="PROSITE" id="PS50035"/>
    </source>
</evidence>
<comment type="catalytic activity">
    <reaction evidence="1">
        <text>a 1,2-diacyl-sn-glycero-3-phosphocholine + H2O = a 1,2-diacyl-sn-glycero-3-phosphate + choline + H(+)</text>
        <dbReference type="Rhea" id="RHEA:14445"/>
        <dbReference type="ChEBI" id="CHEBI:15354"/>
        <dbReference type="ChEBI" id="CHEBI:15377"/>
        <dbReference type="ChEBI" id="CHEBI:15378"/>
        <dbReference type="ChEBI" id="CHEBI:57643"/>
        <dbReference type="ChEBI" id="CHEBI:58608"/>
        <dbReference type="EC" id="3.1.4.4"/>
    </reaction>
</comment>
<organism evidence="11 12">
    <name type="scientific">Thioclava nitratireducens</name>
    <dbReference type="NCBI Taxonomy" id="1915078"/>
    <lineage>
        <taxon>Bacteria</taxon>
        <taxon>Pseudomonadati</taxon>
        <taxon>Pseudomonadota</taxon>
        <taxon>Alphaproteobacteria</taxon>
        <taxon>Rhodobacterales</taxon>
        <taxon>Paracoccaceae</taxon>
        <taxon>Thioclava</taxon>
    </lineage>
</organism>
<evidence type="ECO:0000256" key="3">
    <source>
        <dbReference type="ARBA" id="ARBA00004613"/>
    </source>
</evidence>
<name>A0ABN4XB21_9RHOB</name>
<keyword evidence="5" id="KW-0964">Secreted</keyword>
<dbReference type="PANTHER" id="PTHR18896:SF76">
    <property type="entry name" value="PHOSPHOLIPASE"/>
    <property type="match status" value="1"/>
</dbReference>
<evidence type="ECO:0000256" key="6">
    <source>
        <dbReference type="ARBA" id="ARBA00022737"/>
    </source>
</evidence>
<dbReference type="CDD" id="cd09105">
    <property type="entry name" value="PLDc_vPLD1_2_like_2"/>
    <property type="match status" value="1"/>
</dbReference>
<gene>
    <name evidence="11" type="ORF">BMG03_02410</name>
</gene>
<dbReference type="PANTHER" id="PTHR18896">
    <property type="entry name" value="PHOSPHOLIPASE D"/>
    <property type="match status" value="1"/>
</dbReference>
<evidence type="ECO:0000256" key="4">
    <source>
        <dbReference type="ARBA" id="ARBA00018392"/>
    </source>
</evidence>
<evidence type="ECO:0000256" key="2">
    <source>
        <dbReference type="ARBA" id="ARBA00003145"/>
    </source>
</evidence>
<sequence>MERLKQAGVHAESRVKLLLTAAEAYPVLEDAFLDARHSIHCSFRVFDLNTTLKSDRGRAIGKTWFDLIIHMLKRGVRIQIDLTDFDPCAKPDLHRMTWSSIRMFCAARELAGGPKAKLKLRALMHPAQSGIVPRTIFWPYVYHKLGQHTSWLNDMDEAKRLTAMRDMPGLREYLEAGSDCKIRRKFVATPPKLFPATHHQKLAVFDDKKLYIGGLDLDNRRFDTPVHERDGEMTWHDVQLMMTGPVVAEAKAHLESFHESCSGENRAKPPRRLLRTLSQRRKFATFRIGPKFYRTEIENAHEMLIARAQKLIYLESQFFRSRTLAHHLARAARENPNLNLILILPAAPETLMLADRPTSDVRYGEYLQVRALDTLREAFGNRLFIGCPAEPCLADPGDEGALRTGGAPLIYVHAKVSIFDEDAALITSANLNARSLHWDSEAGVYLRRNDGIPAMRRRLMRHWLPPAPEEAFFDPTRAVSAWAELARANATKAPEDREGFVLPYDVEAARKIARKVPFIPEEMV</sequence>
<dbReference type="Proteomes" id="UP000185622">
    <property type="component" value="Chromosome"/>
</dbReference>
<feature type="domain" description="PLD phosphodiesterase" evidence="10">
    <location>
        <begin position="408"/>
        <end position="435"/>
    </location>
</feature>
<evidence type="ECO:0000256" key="1">
    <source>
        <dbReference type="ARBA" id="ARBA00000798"/>
    </source>
</evidence>